<keyword evidence="2" id="KW-0812">Transmembrane</keyword>
<reference evidence="3 4" key="1">
    <citation type="journal article" date="2014" name="BMC Genomics">
        <title>Genome based analysis of type-I polyketide synthase and nonribosomal peptide synthetase gene clusters in seven strains of five representative Nocardia species.</title>
        <authorList>
            <person name="Komaki H."/>
            <person name="Ichikawa N."/>
            <person name="Hosoyama A."/>
            <person name="Takahashi-Nakaguchi A."/>
            <person name="Matsuzawa T."/>
            <person name="Suzuki K."/>
            <person name="Fujita N."/>
            <person name="Gonoi T."/>
        </authorList>
    </citation>
    <scope>NUCLEOTIDE SEQUENCE [LARGE SCALE GENOMIC DNA]</scope>
    <source>
        <strain evidence="3 4">NBRC 15531</strain>
    </source>
</reference>
<feature type="region of interest" description="Disordered" evidence="1">
    <location>
        <begin position="253"/>
        <end position="272"/>
    </location>
</feature>
<protein>
    <submittedName>
        <fullName evidence="3">Uncharacterized protein</fullName>
    </submittedName>
</protein>
<dbReference type="Proteomes" id="UP000017048">
    <property type="component" value="Unassembled WGS sequence"/>
</dbReference>
<keyword evidence="4" id="KW-1185">Reference proteome</keyword>
<dbReference type="AlphaFoldDB" id="U5EC20"/>
<organism evidence="3 4">
    <name type="scientific">Nocardia asteroides NBRC 15531</name>
    <dbReference type="NCBI Taxonomy" id="1110697"/>
    <lineage>
        <taxon>Bacteria</taxon>
        <taxon>Bacillati</taxon>
        <taxon>Actinomycetota</taxon>
        <taxon>Actinomycetes</taxon>
        <taxon>Mycobacteriales</taxon>
        <taxon>Nocardiaceae</taxon>
        <taxon>Nocardia</taxon>
    </lineage>
</organism>
<comment type="caution">
    <text evidence="3">The sequence shown here is derived from an EMBL/GenBank/DDBJ whole genome shotgun (WGS) entry which is preliminary data.</text>
</comment>
<feature type="region of interest" description="Disordered" evidence="1">
    <location>
        <begin position="1"/>
        <end position="89"/>
    </location>
</feature>
<keyword evidence="2" id="KW-0472">Membrane</keyword>
<evidence type="ECO:0000313" key="3">
    <source>
        <dbReference type="EMBL" id="GAD84905.1"/>
    </source>
</evidence>
<sequence length="272" mass="27943">MSQPLSPDPHHPASVRAPGAPAPATAHYDTSAPTGQPLGYTPVPSHGGQGQANGEWWNTPGTGRMHAPSASGHGQPDLDGDQTDVRPPGSQATQLGILLDRITVAFAILLAGYAVMAVVVGLKANTRFPGNEWMSQRILTATALHSVAAVLWIAAVVMLGRRVRRGRLLVGILTVGYLGMNTVAVGSRLRDSDWTLSVYTGMVDYVCADTGWAICPPDGTDAGLRLVGAGALLAFLMLVLLCASAVATRRAGGAGHSGPRSGGQPGLGHGPG</sequence>
<feature type="transmembrane region" description="Helical" evidence="2">
    <location>
        <begin position="226"/>
        <end position="247"/>
    </location>
</feature>
<dbReference type="EMBL" id="BAFO02000025">
    <property type="protein sequence ID" value="GAD84905.1"/>
    <property type="molecule type" value="Genomic_DNA"/>
</dbReference>
<accession>U5EC20</accession>
<keyword evidence="2" id="KW-1133">Transmembrane helix</keyword>
<feature type="transmembrane region" description="Helical" evidence="2">
    <location>
        <begin position="142"/>
        <end position="161"/>
    </location>
</feature>
<evidence type="ECO:0000313" key="4">
    <source>
        <dbReference type="Proteomes" id="UP000017048"/>
    </source>
</evidence>
<evidence type="ECO:0000256" key="2">
    <source>
        <dbReference type="SAM" id="Phobius"/>
    </source>
</evidence>
<dbReference type="STRING" id="1824.SAMN05444423_101184"/>
<feature type="transmembrane region" description="Helical" evidence="2">
    <location>
        <begin position="102"/>
        <end position="122"/>
    </location>
</feature>
<name>U5EC20_NOCAS</name>
<feature type="transmembrane region" description="Helical" evidence="2">
    <location>
        <begin position="168"/>
        <end position="189"/>
    </location>
</feature>
<proteinExistence type="predicted"/>
<evidence type="ECO:0000256" key="1">
    <source>
        <dbReference type="SAM" id="MobiDB-lite"/>
    </source>
</evidence>
<gene>
    <name evidence="3" type="ORF">NCAST_25_03280</name>
</gene>